<organism evidence="2 3">
    <name type="scientific">Roseomonas acroporae</name>
    <dbReference type="NCBI Taxonomy" id="2937791"/>
    <lineage>
        <taxon>Bacteria</taxon>
        <taxon>Pseudomonadati</taxon>
        <taxon>Pseudomonadota</taxon>
        <taxon>Alphaproteobacteria</taxon>
        <taxon>Acetobacterales</taxon>
        <taxon>Roseomonadaceae</taxon>
        <taxon>Roseomonas</taxon>
    </lineage>
</organism>
<evidence type="ECO:0000256" key="1">
    <source>
        <dbReference type="SAM" id="MobiDB-lite"/>
    </source>
</evidence>
<reference evidence="2" key="1">
    <citation type="submission" date="2022-04" db="EMBL/GenBank/DDBJ databases">
        <title>Roseomonas acroporae sp. nov., isolated from coral Acropora digitifera.</title>
        <authorList>
            <person name="Sun H."/>
        </authorList>
    </citation>
    <scope>NUCLEOTIDE SEQUENCE</scope>
    <source>
        <strain evidence="2">NAR14</strain>
    </source>
</reference>
<name>A0A9X1Y979_9PROT</name>
<gene>
    <name evidence="2" type="ORF">M0638_13555</name>
</gene>
<comment type="caution">
    <text evidence="2">The sequence shown here is derived from an EMBL/GenBank/DDBJ whole genome shotgun (WGS) entry which is preliminary data.</text>
</comment>
<dbReference type="AlphaFoldDB" id="A0A9X1Y979"/>
<feature type="compositionally biased region" description="Low complexity" evidence="1">
    <location>
        <begin position="136"/>
        <end position="146"/>
    </location>
</feature>
<feature type="compositionally biased region" description="Gly residues" evidence="1">
    <location>
        <begin position="161"/>
        <end position="171"/>
    </location>
</feature>
<feature type="region of interest" description="Disordered" evidence="1">
    <location>
        <begin position="81"/>
        <end position="186"/>
    </location>
</feature>
<evidence type="ECO:0000313" key="3">
    <source>
        <dbReference type="Proteomes" id="UP001139516"/>
    </source>
</evidence>
<proteinExistence type="predicted"/>
<dbReference type="RefSeq" id="WP_248667530.1">
    <property type="nucleotide sequence ID" value="NZ_JALPRX010000057.1"/>
</dbReference>
<dbReference type="EMBL" id="JALPRX010000057">
    <property type="protein sequence ID" value="MCK8785410.1"/>
    <property type="molecule type" value="Genomic_DNA"/>
</dbReference>
<keyword evidence="3" id="KW-1185">Reference proteome</keyword>
<protein>
    <submittedName>
        <fullName evidence="2">Uncharacterized protein</fullName>
    </submittedName>
</protein>
<dbReference type="Proteomes" id="UP001139516">
    <property type="component" value="Unassembled WGS sequence"/>
</dbReference>
<sequence>MSESGTDPLSLAAARLEAAVERLARLASDRLRELSEARQDAAMGAVSSHAAITALAERLDATIGKLRNVLGEAALTDEAAMARPAGGAPDDMASPVAPPVAEPEGPGPGEAPHAALPRFDTGDEPSPSDPPPAGPGPDDAPQQPGSWPVQGYPPYRSSDGGPDGGASGGGAPDTAYGGSGFHDERR</sequence>
<accession>A0A9X1Y979</accession>
<evidence type="ECO:0000313" key="2">
    <source>
        <dbReference type="EMBL" id="MCK8785410.1"/>
    </source>
</evidence>